<dbReference type="PANTHER" id="PTHR12243">
    <property type="entry name" value="MADF DOMAIN TRANSCRIPTION FACTOR"/>
    <property type="match status" value="1"/>
</dbReference>
<reference evidence="2" key="1">
    <citation type="submission" date="2022-12" db="EMBL/GenBank/DDBJ databases">
        <title>Genome assemblies of Blomia tropicalis.</title>
        <authorList>
            <person name="Cui Y."/>
        </authorList>
    </citation>
    <scope>NUCLEOTIDE SEQUENCE</scope>
    <source>
        <tissue evidence="2">Adult mites</tissue>
    </source>
</reference>
<dbReference type="PROSITE" id="PS51029">
    <property type="entry name" value="MADF"/>
    <property type="match status" value="1"/>
</dbReference>
<comment type="caution">
    <text evidence="2">The sequence shown here is derived from an EMBL/GenBank/DDBJ whole genome shotgun (WGS) entry which is preliminary data.</text>
</comment>
<gene>
    <name evidence="2" type="ORF">RDWZM_009709</name>
</gene>
<dbReference type="SMART" id="SM00595">
    <property type="entry name" value="MADF"/>
    <property type="match status" value="1"/>
</dbReference>
<organism evidence="2 3">
    <name type="scientific">Blomia tropicalis</name>
    <name type="common">Mite</name>
    <dbReference type="NCBI Taxonomy" id="40697"/>
    <lineage>
        <taxon>Eukaryota</taxon>
        <taxon>Metazoa</taxon>
        <taxon>Ecdysozoa</taxon>
        <taxon>Arthropoda</taxon>
        <taxon>Chelicerata</taxon>
        <taxon>Arachnida</taxon>
        <taxon>Acari</taxon>
        <taxon>Acariformes</taxon>
        <taxon>Sarcoptiformes</taxon>
        <taxon>Astigmata</taxon>
        <taxon>Glycyphagoidea</taxon>
        <taxon>Echimyopodidae</taxon>
        <taxon>Blomia</taxon>
    </lineage>
</organism>
<dbReference type="Pfam" id="PF10545">
    <property type="entry name" value="MADF_DNA_bdg"/>
    <property type="match status" value="1"/>
</dbReference>
<dbReference type="InterPro" id="IPR006578">
    <property type="entry name" value="MADF-dom"/>
</dbReference>
<accession>A0A9Q0M6T7</accession>
<protein>
    <recommendedName>
        <fullName evidence="1">MADF domain-containing protein</fullName>
    </recommendedName>
</protein>
<proteinExistence type="predicted"/>
<evidence type="ECO:0000313" key="3">
    <source>
        <dbReference type="Proteomes" id="UP001142055"/>
    </source>
</evidence>
<evidence type="ECO:0000313" key="2">
    <source>
        <dbReference type="EMBL" id="KAJ6218552.1"/>
    </source>
</evidence>
<dbReference type="EMBL" id="JAPWDV010000003">
    <property type="protein sequence ID" value="KAJ6218552.1"/>
    <property type="molecule type" value="Genomic_DNA"/>
</dbReference>
<dbReference type="OrthoDB" id="6482937at2759"/>
<dbReference type="AlphaFoldDB" id="A0A9Q0M6T7"/>
<evidence type="ECO:0000259" key="1">
    <source>
        <dbReference type="PROSITE" id="PS51029"/>
    </source>
</evidence>
<keyword evidence="3" id="KW-1185">Reference proteome</keyword>
<dbReference type="Proteomes" id="UP001142055">
    <property type="component" value="Chromosome 3"/>
</dbReference>
<dbReference type="InterPro" id="IPR039353">
    <property type="entry name" value="TF_Adf1"/>
</dbReference>
<feature type="domain" description="MADF" evidence="1">
    <location>
        <begin position="6"/>
        <end position="99"/>
    </location>
</feature>
<name>A0A9Q0M6T7_BLOTA</name>
<sequence>MEIVEKLIDSLSNQHSLWDTKHPDYANKHIREKGFKQIASEIGMDVSFVQKKVRNLRTQFNAELKKEKDSLRSGAATDDIYKSKWKHFDSLLFLKGSVESDKTTSSLSISTNSSQDLNFSDDSLEISLEDVPRQSKKRKVKDEKLDILREETNALVKAIESASNNQQSNDSLTNWCLSLVDTLKLIDNPIKLEKTKIEIQQLILNKIDLTDNY</sequence>
<dbReference type="OMA" id="YANKHIR"/>
<dbReference type="PANTHER" id="PTHR12243:SF67">
    <property type="entry name" value="COREPRESSOR OF PANGOLIN, ISOFORM A-RELATED"/>
    <property type="match status" value="1"/>
</dbReference>